<dbReference type="RefSeq" id="WP_013928208.1">
    <property type="nucleotide sequence ID" value="NC_015703.1"/>
</dbReference>
<dbReference type="Pfam" id="PF01553">
    <property type="entry name" value="Acyltransferase"/>
    <property type="match status" value="1"/>
</dbReference>
<dbReference type="CDD" id="cd07989">
    <property type="entry name" value="LPLAT_AGPAT-like"/>
    <property type="match status" value="1"/>
</dbReference>
<keyword evidence="3 6" id="KW-0012">Acyltransferase</keyword>
<name>A0A7U3ZKH8_RUNSL</name>
<protein>
    <submittedName>
        <fullName evidence="6">Phospholipid/glycerol acyltransferase</fullName>
    </submittedName>
</protein>
<comment type="pathway">
    <text evidence="1">Lipid metabolism.</text>
</comment>
<dbReference type="KEGG" id="rsi:Runsl_2493"/>
<dbReference type="Proteomes" id="UP000000493">
    <property type="component" value="Chromosome"/>
</dbReference>
<keyword evidence="4" id="KW-1133">Transmembrane helix</keyword>
<evidence type="ECO:0000256" key="3">
    <source>
        <dbReference type="ARBA" id="ARBA00023315"/>
    </source>
</evidence>
<dbReference type="EMBL" id="CP002859">
    <property type="protein sequence ID" value="AEI48897.1"/>
    <property type="molecule type" value="Genomic_DNA"/>
</dbReference>
<proteinExistence type="predicted"/>
<keyword evidence="4" id="KW-0472">Membrane</keyword>
<evidence type="ECO:0000313" key="7">
    <source>
        <dbReference type="Proteomes" id="UP000000493"/>
    </source>
</evidence>
<dbReference type="SUPFAM" id="SSF69593">
    <property type="entry name" value="Glycerol-3-phosphate (1)-acyltransferase"/>
    <property type="match status" value="1"/>
</dbReference>
<gene>
    <name evidence="6" type="ordered locus">Runsl_2493</name>
</gene>
<evidence type="ECO:0000256" key="2">
    <source>
        <dbReference type="ARBA" id="ARBA00022679"/>
    </source>
</evidence>
<reference evidence="7" key="1">
    <citation type="submission" date="2011-06" db="EMBL/GenBank/DDBJ databases">
        <title>The complete genome of chromosome of Runella slithyformis DSM 19594.</title>
        <authorList>
            <consortium name="US DOE Joint Genome Institute (JGI-PGF)"/>
            <person name="Lucas S."/>
            <person name="Han J."/>
            <person name="Lapidus A."/>
            <person name="Bruce D."/>
            <person name="Goodwin L."/>
            <person name="Pitluck S."/>
            <person name="Peters L."/>
            <person name="Kyrpides N."/>
            <person name="Mavromatis K."/>
            <person name="Ivanova N."/>
            <person name="Ovchinnikova G."/>
            <person name="Zhang X."/>
            <person name="Misra M."/>
            <person name="Detter J.C."/>
            <person name="Tapia R."/>
            <person name="Han C."/>
            <person name="Land M."/>
            <person name="Hauser L."/>
            <person name="Markowitz V."/>
            <person name="Cheng J.-F."/>
            <person name="Hugenholtz P."/>
            <person name="Woyke T."/>
            <person name="Wu D."/>
            <person name="Tindall B."/>
            <person name="Faehrich R."/>
            <person name="Brambilla E."/>
            <person name="Klenk H.-P."/>
            <person name="Eisen J.A."/>
        </authorList>
    </citation>
    <scope>NUCLEOTIDE SEQUENCE [LARGE SCALE GENOMIC DNA]</scope>
    <source>
        <strain evidence="7">ATCC 29530 / DSM 19594 / LMG 11500 / NCIMB 11436 / LSU 4</strain>
    </source>
</reference>
<evidence type="ECO:0000313" key="6">
    <source>
        <dbReference type="EMBL" id="AEI48897.1"/>
    </source>
</evidence>
<evidence type="ECO:0000259" key="5">
    <source>
        <dbReference type="SMART" id="SM00563"/>
    </source>
</evidence>
<dbReference type="PANTHER" id="PTHR10434">
    <property type="entry name" value="1-ACYL-SN-GLYCEROL-3-PHOSPHATE ACYLTRANSFERASE"/>
    <property type="match status" value="1"/>
</dbReference>
<evidence type="ECO:0000256" key="1">
    <source>
        <dbReference type="ARBA" id="ARBA00005189"/>
    </source>
</evidence>
<dbReference type="SMART" id="SM00563">
    <property type="entry name" value="PlsC"/>
    <property type="match status" value="1"/>
</dbReference>
<feature type="transmembrane region" description="Helical" evidence="4">
    <location>
        <begin position="12"/>
        <end position="35"/>
    </location>
</feature>
<dbReference type="PANTHER" id="PTHR10434:SF11">
    <property type="entry name" value="1-ACYL-SN-GLYCEROL-3-PHOSPHATE ACYLTRANSFERASE"/>
    <property type="match status" value="1"/>
</dbReference>
<keyword evidence="4" id="KW-0812">Transmembrane</keyword>
<accession>A0A7U3ZKH8</accession>
<dbReference type="InterPro" id="IPR002123">
    <property type="entry name" value="Plipid/glycerol_acylTrfase"/>
</dbReference>
<dbReference type="AlphaFoldDB" id="A0A7U3ZKH8"/>
<evidence type="ECO:0000256" key="4">
    <source>
        <dbReference type="SAM" id="Phobius"/>
    </source>
</evidence>
<feature type="domain" description="Phospholipid/glycerol acyltransferase" evidence="5">
    <location>
        <begin position="76"/>
        <end position="195"/>
    </location>
</feature>
<organism evidence="6 7">
    <name type="scientific">Runella slithyformis (strain ATCC 29530 / DSM 19594 / LMG 11500 / NCIMB 11436 / LSU 4)</name>
    <dbReference type="NCBI Taxonomy" id="761193"/>
    <lineage>
        <taxon>Bacteria</taxon>
        <taxon>Pseudomonadati</taxon>
        <taxon>Bacteroidota</taxon>
        <taxon>Cytophagia</taxon>
        <taxon>Cytophagales</taxon>
        <taxon>Spirosomataceae</taxon>
        <taxon>Runella</taxon>
    </lineage>
</organism>
<sequence length="246" mass="27830">MKKIVDYLLSGIYLLYFGLTLVVFHVIQVICFHLFSRRIHQRSVHWLNGFLLHGLWLLGTRLRYEAKTELPTDRPIIFIANHQSMFDIVGMIWYLRKYYPLFVSKIELAKGIPSISYNLRKSGAALIDRKDGKQAIVEIARLGKLIEETKFSAVIFPEGTRSRTGELKQFAVGGVGILVKKAPHALVVPIAIKNTGRLNPKGIFPLNSLERLSWVALPPIEPKGKTTEEIVESSKAAIQAELLRTQ</sequence>
<dbReference type="GO" id="GO:0003841">
    <property type="term" value="F:1-acylglycerol-3-phosphate O-acyltransferase activity"/>
    <property type="evidence" value="ECO:0007669"/>
    <property type="project" value="TreeGrafter"/>
</dbReference>
<keyword evidence="7" id="KW-1185">Reference proteome</keyword>
<keyword evidence="2" id="KW-0808">Transferase</keyword>
<reference evidence="6 7" key="2">
    <citation type="journal article" date="2012" name="Stand. Genomic Sci.">
        <title>Complete genome sequence of the aquatic bacterium Runella slithyformis type strain (LSU 4(T)).</title>
        <authorList>
            <person name="Copeland A."/>
            <person name="Zhang X."/>
            <person name="Misra M."/>
            <person name="Lapidus A."/>
            <person name="Nolan M."/>
            <person name="Lucas S."/>
            <person name="Deshpande S."/>
            <person name="Cheng J.F."/>
            <person name="Tapia R."/>
            <person name="Goodwin L.A."/>
            <person name="Pitluck S."/>
            <person name="Liolios K."/>
            <person name="Pagani I."/>
            <person name="Ivanova N."/>
            <person name="Mikhailova N."/>
            <person name="Pati A."/>
            <person name="Chen A."/>
            <person name="Palaniappan K."/>
            <person name="Land M."/>
            <person name="Hauser L."/>
            <person name="Pan C."/>
            <person name="Jeffries C.D."/>
            <person name="Detter J.C."/>
            <person name="Brambilla E.M."/>
            <person name="Rohde M."/>
            <person name="Djao O.D."/>
            <person name="Goker M."/>
            <person name="Sikorski J."/>
            <person name="Tindall B.J."/>
            <person name="Woyke T."/>
            <person name="Bristow J."/>
            <person name="Eisen J.A."/>
            <person name="Markowitz V."/>
            <person name="Hugenholtz P."/>
            <person name="Kyrpides N.C."/>
            <person name="Klenk H.P."/>
            <person name="Mavromatis K."/>
        </authorList>
    </citation>
    <scope>NUCLEOTIDE SEQUENCE [LARGE SCALE GENOMIC DNA]</scope>
    <source>
        <strain evidence="7">ATCC 29530 / DSM 19594 / LMG 11500 / NCIMB 11436 / LSU 4</strain>
    </source>
</reference>
<dbReference type="GO" id="GO:0006654">
    <property type="term" value="P:phosphatidic acid biosynthetic process"/>
    <property type="evidence" value="ECO:0007669"/>
    <property type="project" value="TreeGrafter"/>
</dbReference>